<comment type="domain">
    <text evidence="11">The N-terminal domain is essential for RNAP assembly and basal transcription, whereas the C-terminal domain is involved in interaction with transcriptional regulators and with upstream promoter elements.</text>
</comment>
<dbReference type="GO" id="GO:0005737">
    <property type="term" value="C:cytoplasm"/>
    <property type="evidence" value="ECO:0007669"/>
    <property type="project" value="UniProtKB-ARBA"/>
</dbReference>
<dbReference type="InterPro" id="IPR011260">
    <property type="entry name" value="RNAP_asu_C"/>
</dbReference>
<protein>
    <recommendedName>
        <fullName evidence="3 11">DNA-directed RNA polymerase subunit alpha</fullName>
        <shortName evidence="11">RNAP subunit alpha</shortName>
        <ecNumber evidence="2 11">2.7.7.6</ecNumber>
    </recommendedName>
    <alternativeName>
        <fullName evidence="9 11">RNA polymerase subunit alpha</fullName>
    </alternativeName>
    <alternativeName>
        <fullName evidence="8 11">Transcriptase subunit alpha</fullName>
    </alternativeName>
</protein>
<dbReference type="SUPFAM" id="SSF47789">
    <property type="entry name" value="C-terminal domain of RNA polymerase alpha subunit"/>
    <property type="match status" value="1"/>
</dbReference>
<dbReference type="Pfam" id="PF03118">
    <property type="entry name" value="RNA_pol_A_CTD"/>
    <property type="match status" value="1"/>
</dbReference>
<evidence type="ECO:0000259" key="12">
    <source>
        <dbReference type="SMART" id="SM00662"/>
    </source>
</evidence>
<evidence type="ECO:0000256" key="9">
    <source>
        <dbReference type="ARBA" id="ARBA00033070"/>
    </source>
</evidence>
<dbReference type="Pfam" id="PF01000">
    <property type="entry name" value="RNA_pol_A_bac"/>
    <property type="match status" value="1"/>
</dbReference>
<dbReference type="Gene3D" id="3.30.1360.10">
    <property type="entry name" value="RNA polymerase, RBP11-like subunit"/>
    <property type="match status" value="1"/>
</dbReference>
<dbReference type="Gene3D" id="1.10.150.20">
    <property type="entry name" value="5' to 3' exonuclease, C-terminal subdomain"/>
    <property type="match status" value="1"/>
</dbReference>
<organism evidence="13">
    <name type="scientific">uncultured bacterium</name>
    <name type="common">gcode 4</name>
    <dbReference type="NCBI Taxonomy" id="1234023"/>
    <lineage>
        <taxon>Bacteria</taxon>
        <taxon>environmental samples</taxon>
    </lineage>
</organism>
<dbReference type="SUPFAM" id="SSF55257">
    <property type="entry name" value="RBP11-like subunits of RNA polymerase"/>
    <property type="match status" value="1"/>
</dbReference>
<gene>
    <name evidence="11 13" type="primary">rpoA</name>
    <name evidence="13" type="ORF">ACD_3C00241G0006</name>
</gene>
<dbReference type="SUPFAM" id="SSF56553">
    <property type="entry name" value="Insert subdomain of RNA polymerase alpha subunit"/>
    <property type="match status" value="1"/>
</dbReference>
<dbReference type="CDD" id="cd06928">
    <property type="entry name" value="RNAP_alpha_NTD"/>
    <property type="match status" value="1"/>
</dbReference>
<comment type="subunit">
    <text evidence="11">Homodimer. The RNAP catalytic core consists of 2 alpha, 1 beta, 1 beta' and 1 omega subunit. When a sigma factor is associated with the core the holoenzyme is formed, which can initiate transcription.</text>
</comment>
<dbReference type="InterPro" id="IPR011262">
    <property type="entry name" value="DNA-dir_RNA_pol_insert"/>
</dbReference>
<dbReference type="EC" id="2.7.7.6" evidence="2 11"/>
<dbReference type="EMBL" id="AMFJ01000515">
    <property type="protein sequence ID" value="EKE27217.1"/>
    <property type="molecule type" value="Genomic_DNA"/>
</dbReference>
<evidence type="ECO:0000256" key="8">
    <source>
        <dbReference type="ARBA" id="ARBA00032524"/>
    </source>
</evidence>
<dbReference type="GO" id="GO:0000428">
    <property type="term" value="C:DNA-directed RNA polymerase complex"/>
    <property type="evidence" value="ECO:0007669"/>
    <property type="project" value="UniProtKB-KW"/>
</dbReference>
<dbReference type="Gene3D" id="2.170.120.12">
    <property type="entry name" value="DNA-directed RNA polymerase, insert domain"/>
    <property type="match status" value="1"/>
</dbReference>
<evidence type="ECO:0000256" key="11">
    <source>
        <dbReference type="HAMAP-Rule" id="MF_00059"/>
    </source>
</evidence>
<keyword evidence="7 11" id="KW-0804">Transcription</keyword>
<dbReference type="NCBIfam" id="NF003519">
    <property type="entry name" value="PRK05182.2-5"/>
    <property type="match status" value="1"/>
</dbReference>
<feature type="region of interest" description="Alpha C-terminal domain (alpha-CTD)" evidence="11">
    <location>
        <begin position="257"/>
        <end position="326"/>
    </location>
</feature>
<dbReference type="GO" id="GO:0003677">
    <property type="term" value="F:DNA binding"/>
    <property type="evidence" value="ECO:0007669"/>
    <property type="project" value="UniProtKB-UniRule"/>
</dbReference>
<evidence type="ECO:0000256" key="6">
    <source>
        <dbReference type="ARBA" id="ARBA00022695"/>
    </source>
</evidence>
<dbReference type="SMART" id="SM00662">
    <property type="entry name" value="RPOLD"/>
    <property type="match status" value="1"/>
</dbReference>
<reference evidence="13" key="1">
    <citation type="journal article" date="2012" name="Science">
        <title>Fermentation, hydrogen, and sulfur metabolism in multiple uncultivated bacterial phyla.</title>
        <authorList>
            <person name="Wrighton K.C."/>
            <person name="Thomas B.C."/>
            <person name="Sharon I."/>
            <person name="Miller C.S."/>
            <person name="Castelle C.J."/>
            <person name="VerBerkmoes N.C."/>
            <person name="Wilkins M.J."/>
            <person name="Hettich R.L."/>
            <person name="Lipton M.S."/>
            <person name="Williams K.H."/>
            <person name="Long P.E."/>
            <person name="Banfield J.F."/>
        </authorList>
    </citation>
    <scope>NUCLEOTIDE SEQUENCE [LARGE SCALE GENOMIC DNA]</scope>
</reference>
<comment type="catalytic activity">
    <reaction evidence="10 11">
        <text>RNA(n) + a ribonucleoside 5'-triphosphate = RNA(n+1) + diphosphate</text>
        <dbReference type="Rhea" id="RHEA:21248"/>
        <dbReference type="Rhea" id="RHEA-COMP:14527"/>
        <dbReference type="Rhea" id="RHEA-COMP:17342"/>
        <dbReference type="ChEBI" id="CHEBI:33019"/>
        <dbReference type="ChEBI" id="CHEBI:61557"/>
        <dbReference type="ChEBI" id="CHEBI:140395"/>
        <dbReference type="EC" id="2.7.7.6"/>
    </reaction>
</comment>
<dbReference type="Pfam" id="PF01193">
    <property type="entry name" value="RNA_pol_L"/>
    <property type="match status" value="1"/>
</dbReference>
<keyword evidence="4 11" id="KW-0240">DNA-directed RNA polymerase</keyword>
<evidence type="ECO:0000256" key="3">
    <source>
        <dbReference type="ARBA" id="ARBA00015972"/>
    </source>
</evidence>
<keyword evidence="6 11" id="KW-0548">Nucleotidyltransferase</keyword>
<sequence>MHIIHNIIGVPKITKEQKSENEAIFNISPLPSGYGVTLWNSLRRIMLSSIPGAKVTGIKVKGVTHEYSTIPGVKDSVLDIMLNLKGLVVEKLDSWIEWVTLKKNKAGVVTAGDIKFPSSIKLLSPEMYITEIDKDGLELEIQIRIEKWAGYMSIEELKKREDDVNVLILDANFSPVVNVQYEILPYRVGDITNLDELELRVKTNGVMSPQDVLRFSSNMLKSYFELFNEEGLQIEGEFIGDIKTLIEKEKAEIKTELEKETYTPIEIMGLSPRTLNALVNGDILSIEQLTKCTEAKLSSIKGFGKKAMTEVRDALKERGLKLLGDD</sequence>
<dbReference type="NCBIfam" id="TIGR02027">
    <property type="entry name" value="rpoA"/>
    <property type="match status" value="1"/>
</dbReference>
<accession>K2FZ73</accession>
<dbReference type="GO" id="GO:0003899">
    <property type="term" value="F:DNA-directed RNA polymerase activity"/>
    <property type="evidence" value="ECO:0007669"/>
    <property type="project" value="UniProtKB-UniRule"/>
</dbReference>
<evidence type="ECO:0000256" key="5">
    <source>
        <dbReference type="ARBA" id="ARBA00022679"/>
    </source>
</evidence>
<dbReference type="InterPro" id="IPR036603">
    <property type="entry name" value="RBP11-like"/>
</dbReference>
<evidence type="ECO:0000256" key="2">
    <source>
        <dbReference type="ARBA" id="ARBA00012418"/>
    </source>
</evidence>
<evidence type="ECO:0000256" key="1">
    <source>
        <dbReference type="ARBA" id="ARBA00007123"/>
    </source>
</evidence>
<dbReference type="GO" id="GO:0006351">
    <property type="term" value="P:DNA-templated transcription"/>
    <property type="evidence" value="ECO:0007669"/>
    <property type="project" value="UniProtKB-UniRule"/>
</dbReference>
<dbReference type="AlphaFoldDB" id="K2FZ73"/>
<dbReference type="FunFam" id="2.170.120.12:FF:000001">
    <property type="entry name" value="DNA-directed RNA polymerase subunit alpha"/>
    <property type="match status" value="1"/>
</dbReference>
<comment type="function">
    <text evidence="11">DNA-dependent RNA polymerase catalyzes the transcription of DNA into RNA using the four ribonucleoside triphosphates as substrates.</text>
</comment>
<evidence type="ECO:0000256" key="10">
    <source>
        <dbReference type="ARBA" id="ARBA00048552"/>
    </source>
</evidence>
<keyword evidence="5 11" id="KW-0808">Transferase</keyword>
<evidence type="ECO:0000256" key="7">
    <source>
        <dbReference type="ARBA" id="ARBA00023163"/>
    </source>
</evidence>
<feature type="domain" description="DNA-directed RNA polymerase RpoA/D/Rpb3-type" evidence="12">
    <location>
        <begin position="22"/>
        <end position="230"/>
    </location>
</feature>
<dbReference type="InterPro" id="IPR011263">
    <property type="entry name" value="DNA-dir_RNA_pol_RpoA/D/Rpb3"/>
</dbReference>
<dbReference type="GO" id="GO:0046983">
    <property type="term" value="F:protein dimerization activity"/>
    <property type="evidence" value="ECO:0007669"/>
    <property type="project" value="InterPro"/>
</dbReference>
<evidence type="ECO:0000256" key="4">
    <source>
        <dbReference type="ARBA" id="ARBA00022478"/>
    </source>
</evidence>
<comment type="caution">
    <text evidence="13">The sequence shown here is derived from an EMBL/GenBank/DDBJ whole genome shotgun (WGS) entry which is preliminary data.</text>
</comment>
<name>K2FZ73_9BACT</name>
<dbReference type="InterPro" id="IPR011773">
    <property type="entry name" value="DNA-dir_RpoA"/>
</dbReference>
<dbReference type="HAMAP" id="MF_00059">
    <property type="entry name" value="RNApol_bact_RpoA"/>
    <property type="match status" value="1"/>
</dbReference>
<proteinExistence type="inferred from homology"/>
<evidence type="ECO:0000313" key="13">
    <source>
        <dbReference type="EMBL" id="EKE27217.1"/>
    </source>
</evidence>
<dbReference type="InterPro" id="IPR036643">
    <property type="entry name" value="RNApol_insert_sf"/>
</dbReference>
<comment type="similarity">
    <text evidence="1 11">Belongs to the RNA polymerase alpha chain family.</text>
</comment>
<feature type="region of interest" description="Alpha N-terminal domain (alpha-NTD)" evidence="11">
    <location>
        <begin position="1"/>
        <end position="229"/>
    </location>
</feature>